<sequence>MEEEFWTLLTGSAALTALVPSDRIIWGAQGQGDALPAVILNMVSGKSDITMTGANGFVTATAQVDCYAVEYGAAKEIQRAVEAALNGHRGGRFQGIFLTDSRDGRETDTPDRAYRHSMDFNIRYMR</sequence>
<protein>
    <submittedName>
        <fullName evidence="1">DUF3168 domain-containing protein</fullName>
    </submittedName>
</protein>
<dbReference type="InterPro" id="IPR053745">
    <property type="entry name" value="Viral_Tail_Comp_sf"/>
</dbReference>
<organism evidence="1 2">
    <name type="scientific">Thioclava kandeliae</name>
    <dbReference type="NCBI Taxonomy" id="3070818"/>
    <lineage>
        <taxon>Bacteria</taxon>
        <taxon>Pseudomonadati</taxon>
        <taxon>Pseudomonadota</taxon>
        <taxon>Alphaproteobacteria</taxon>
        <taxon>Rhodobacterales</taxon>
        <taxon>Paracoccaceae</taxon>
        <taxon>Thioclava</taxon>
    </lineage>
</organism>
<dbReference type="Pfam" id="PF11367">
    <property type="entry name" value="Tail_completion_gp17"/>
    <property type="match status" value="1"/>
</dbReference>
<proteinExistence type="predicted"/>
<dbReference type="Proteomes" id="UP001438953">
    <property type="component" value="Unassembled WGS sequence"/>
</dbReference>
<name>A0ABV1SFR2_9RHOB</name>
<accession>A0ABV1SFR2</accession>
<dbReference type="RefSeq" id="WP_350936030.1">
    <property type="nucleotide sequence ID" value="NZ_JAYWLC010000004.1"/>
</dbReference>
<keyword evidence="2" id="KW-1185">Reference proteome</keyword>
<evidence type="ECO:0000313" key="1">
    <source>
        <dbReference type="EMBL" id="MER5171590.1"/>
    </source>
</evidence>
<evidence type="ECO:0000313" key="2">
    <source>
        <dbReference type="Proteomes" id="UP001438953"/>
    </source>
</evidence>
<comment type="caution">
    <text evidence="1">The sequence shown here is derived from an EMBL/GenBank/DDBJ whole genome shotgun (WGS) entry which is preliminary data.</text>
</comment>
<dbReference type="EMBL" id="JAYWLC010000004">
    <property type="protein sequence ID" value="MER5171590.1"/>
    <property type="molecule type" value="Genomic_DNA"/>
</dbReference>
<dbReference type="InterPro" id="IPR021508">
    <property type="entry name" value="Gp17-like"/>
</dbReference>
<reference evidence="1 2" key="1">
    <citation type="submission" date="2024-06" db="EMBL/GenBank/DDBJ databases">
        <title>Thioclava kandeliae sp. nov. from a rhizosphere soil sample of Kandelia candel in a mangrove.</title>
        <authorList>
            <person name="Mu T."/>
        </authorList>
    </citation>
    <scope>NUCLEOTIDE SEQUENCE [LARGE SCALE GENOMIC DNA]</scope>
    <source>
        <strain evidence="1 2">CPCC 100088</strain>
    </source>
</reference>
<gene>
    <name evidence="1" type="ORF">VSX56_07355</name>
</gene>
<dbReference type="Gene3D" id="3.30.2000.30">
    <property type="match status" value="1"/>
</dbReference>